<dbReference type="RefSeq" id="XP_041284768.1">
    <property type="nucleotide sequence ID" value="XM_041443098.1"/>
</dbReference>
<dbReference type="GeneID" id="64705357"/>
<gene>
    <name evidence="2" type="ORF">F5147DRAFT_792397</name>
</gene>
<keyword evidence="3" id="KW-1185">Reference proteome</keyword>
<reference evidence="2" key="1">
    <citation type="journal article" date="2020" name="New Phytol.">
        <title>Comparative genomics reveals dynamic genome evolution in host specialist ectomycorrhizal fungi.</title>
        <authorList>
            <person name="Lofgren L.A."/>
            <person name="Nguyen N.H."/>
            <person name="Vilgalys R."/>
            <person name="Ruytinx J."/>
            <person name="Liao H.L."/>
            <person name="Branco S."/>
            <person name="Kuo A."/>
            <person name="LaButti K."/>
            <person name="Lipzen A."/>
            <person name="Andreopoulos W."/>
            <person name="Pangilinan J."/>
            <person name="Riley R."/>
            <person name="Hundley H."/>
            <person name="Na H."/>
            <person name="Barry K."/>
            <person name="Grigoriev I.V."/>
            <person name="Stajich J.E."/>
            <person name="Kennedy P.G."/>
        </authorList>
    </citation>
    <scope>NUCLEOTIDE SEQUENCE</scope>
    <source>
        <strain evidence="2">FC423</strain>
    </source>
</reference>
<dbReference type="InterPro" id="IPR041078">
    <property type="entry name" value="Plavaka"/>
</dbReference>
<dbReference type="OrthoDB" id="3239511at2759"/>
<protein>
    <submittedName>
        <fullName evidence="2">Uncharacterized protein</fullName>
    </submittedName>
</protein>
<proteinExistence type="predicted"/>
<evidence type="ECO:0000256" key="1">
    <source>
        <dbReference type="SAM" id="MobiDB-lite"/>
    </source>
</evidence>
<dbReference type="Proteomes" id="UP000823399">
    <property type="component" value="Unassembled WGS sequence"/>
</dbReference>
<comment type="caution">
    <text evidence="2">The sequence shown here is derived from an EMBL/GenBank/DDBJ whole genome shotgun (WGS) entry which is preliminary data.</text>
</comment>
<sequence length="638" mass="72347">MAPVKGYPVVVCCANLPVEIQNGEGLGGSRVVPEEAFEEGKLRYTTLKRVMWHESFLKLLVHLDQYSKTGYSYSCYDKIMHWLFPVILILSGDYEEQCMMSLICGLQCKCPCPVCLVPLDELHDLSNTFPIRSMKDAQVALDIYRWNRTEGEEVLKGLGLRPIANVLWLIENSDPHEALSLDNLHTLHGGTGGEHLLRELKTVLADLGCEAQDNFEQQVADFPRWHALTHFTTVIHITFSDGNKRRDLVKQAFYAALSVLNAKSVQKATTFFESFAVTCERTLAMIDTEFLIYDTALKDYIEYATMTSSIEGIKTDWNFPKTHLWKHAQHDINRKVWHSNGKDVAKQILRIDHHKCAALLLRGCLDTLDEQCRLQALGDAGLDDEDHNHINLDGHFKLSSPQSRADTIQDIENRLSAQDSVFQGFHKKLANFINMSLPTYGYQLTRWTIIPTDFQIHEYRYLKLNYESTVNWRQSTDHLQSNPSFHGSPRFDCALIQLTAERTVFVKIIFMFKCEVPDIGAFQFALVQPPSSEELFWPVIQSTKTSTGTVDEPFREFEDMVKIDFIGHQGPYPTYILPLSSKTTPPPTTNLFLPPPVTLVLAPTPSYGHRYPSPPKPTFPPPNSSYIREGGQCGSGNA</sequence>
<feature type="region of interest" description="Disordered" evidence="1">
    <location>
        <begin position="611"/>
        <end position="638"/>
    </location>
</feature>
<organism evidence="2 3">
    <name type="scientific">Suillus discolor</name>
    <dbReference type="NCBI Taxonomy" id="1912936"/>
    <lineage>
        <taxon>Eukaryota</taxon>
        <taxon>Fungi</taxon>
        <taxon>Dikarya</taxon>
        <taxon>Basidiomycota</taxon>
        <taxon>Agaricomycotina</taxon>
        <taxon>Agaricomycetes</taxon>
        <taxon>Agaricomycetidae</taxon>
        <taxon>Boletales</taxon>
        <taxon>Suillineae</taxon>
        <taxon>Suillaceae</taxon>
        <taxon>Suillus</taxon>
    </lineage>
</organism>
<feature type="compositionally biased region" description="Pro residues" evidence="1">
    <location>
        <begin position="612"/>
        <end position="623"/>
    </location>
</feature>
<dbReference type="AlphaFoldDB" id="A0A9P7JL33"/>
<dbReference type="EMBL" id="JABBWM010000158">
    <property type="protein sequence ID" value="KAG2085834.1"/>
    <property type="molecule type" value="Genomic_DNA"/>
</dbReference>
<dbReference type="Pfam" id="PF18759">
    <property type="entry name" value="Plavaka"/>
    <property type="match status" value="1"/>
</dbReference>
<evidence type="ECO:0000313" key="3">
    <source>
        <dbReference type="Proteomes" id="UP000823399"/>
    </source>
</evidence>
<accession>A0A9P7JL33</accession>
<name>A0A9P7JL33_9AGAM</name>
<evidence type="ECO:0000313" key="2">
    <source>
        <dbReference type="EMBL" id="KAG2085834.1"/>
    </source>
</evidence>